<proteinExistence type="predicted"/>
<dbReference type="InterPro" id="IPR027417">
    <property type="entry name" value="P-loop_NTPase"/>
</dbReference>
<dbReference type="STRING" id="1358809.S7XVJ9"/>
<feature type="non-terminal residue" evidence="2">
    <location>
        <position position="279"/>
    </location>
</feature>
<evidence type="ECO:0000313" key="3">
    <source>
        <dbReference type="Proteomes" id="UP000014978"/>
    </source>
</evidence>
<dbReference type="OrthoDB" id="2195431at2759"/>
<dbReference type="Gene3D" id="3.40.50.300">
    <property type="entry name" value="P-loop containing nucleotide triphosphate hydrolases"/>
    <property type="match status" value="1"/>
</dbReference>
<dbReference type="EMBL" id="ATCN01000072">
    <property type="protein sequence ID" value="EPR79918.1"/>
    <property type="molecule type" value="Genomic_DNA"/>
</dbReference>
<dbReference type="Proteomes" id="UP000014978">
    <property type="component" value="Unassembled WGS sequence"/>
</dbReference>
<dbReference type="AlphaFoldDB" id="S7XVJ9"/>
<evidence type="ECO:0000259" key="1">
    <source>
        <dbReference type="SMART" id="SM00382"/>
    </source>
</evidence>
<dbReference type="InterPro" id="IPR003593">
    <property type="entry name" value="AAA+_ATPase"/>
</dbReference>
<sequence>MLWSEHLRPKKFTDIISTNNRHIDILKHIKTNTKPLLIIGPPGIGKTSTVSIISKLCKYDLVEINASDHKLIDKITYSYTSTTKTYTSTTKTQQNLQNNKILLLIDEIDKIPAEQYFINKILNIKNIPVVLLANTLPNIKYLKEIKNIIYLQRLGINIIRDKIIQSLDIISKEKKYINIRKNYSKENNHRIENKHNLPSTDNYNLKTKNIPIHSDNKYFIENNLLNRIIEESSRDLRFIFNTLQLYFNTTNTLSNKNMKIIKNINKSNYTIIEECLNNK</sequence>
<feature type="domain" description="AAA+ ATPase" evidence="1">
    <location>
        <begin position="32"/>
        <end position="160"/>
    </location>
</feature>
<dbReference type="Pfam" id="PF00004">
    <property type="entry name" value="AAA"/>
    <property type="match status" value="1"/>
</dbReference>
<gene>
    <name evidence="2" type="ORF">SLOPH_1548</name>
</gene>
<dbReference type="PANTHER" id="PTHR23389">
    <property type="entry name" value="CHROMOSOME TRANSMISSION FIDELITY FACTOR 18"/>
    <property type="match status" value="1"/>
</dbReference>
<accession>S7XVJ9</accession>
<dbReference type="GO" id="GO:0003677">
    <property type="term" value="F:DNA binding"/>
    <property type="evidence" value="ECO:0007669"/>
    <property type="project" value="TreeGrafter"/>
</dbReference>
<dbReference type="VEuPathDB" id="MicrosporidiaDB:SLOPH_1548"/>
<dbReference type="GO" id="GO:0016887">
    <property type="term" value="F:ATP hydrolysis activity"/>
    <property type="evidence" value="ECO:0007669"/>
    <property type="project" value="InterPro"/>
</dbReference>
<dbReference type="PANTHER" id="PTHR23389:SF13">
    <property type="entry name" value="AAA+ ATPASE DOMAIN-CONTAINING PROTEIN"/>
    <property type="match status" value="1"/>
</dbReference>
<protein>
    <submittedName>
        <fullName evidence="2">Replication factor C large subunit</fullName>
    </submittedName>
</protein>
<dbReference type="HOGENOM" id="CLU_998099_0_0_1"/>
<dbReference type="SMART" id="SM00382">
    <property type="entry name" value="AAA"/>
    <property type="match status" value="1"/>
</dbReference>
<dbReference type="SUPFAM" id="SSF52540">
    <property type="entry name" value="P-loop containing nucleoside triphosphate hydrolases"/>
    <property type="match status" value="1"/>
</dbReference>
<name>S7XVJ9_SPRLO</name>
<reference evidence="3" key="1">
    <citation type="journal article" date="2013" name="PLoS Genet.">
        <title>The genome of Spraguea lophii and the basis of host-microsporidian interactions.</title>
        <authorList>
            <person name="Campbell S.E."/>
            <person name="Williams T.A."/>
            <person name="Yousuf A."/>
            <person name="Soanes D.M."/>
            <person name="Paszkiewicz K.H."/>
            <person name="Williams B.A.P."/>
        </authorList>
    </citation>
    <scope>NUCLEOTIDE SEQUENCE [LARGE SCALE GENOMIC DNA]</scope>
    <source>
        <strain evidence="3">42_110</strain>
    </source>
</reference>
<comment type="caution">
    <text evidence="2">The sequence shown here is derived from an EMBL/GenBank/DDBJ whole genome shotgun (WGS) entry which is preliminary data.</text>
</comment>
<keyword evidence="3" id="KW-1185">Reference proteome</keyword>
<dbReference type="InterPro" id="IPR003959">
    <property type="entry name" value="ATPase_AAA_core"/>
</dbReference>
<dbReference type="GO" id="GO:0005634">
    <property type="term" value="C:nucleus"/>
    <property type="evidence" value="ECO:0007669"/>
    <property type="project" value="TreeGrafter"/>
</dbReference>
<dbReference type="CDD" id="cd00009">
    <property type="entry name" value="AAA"/>
    <property type="match status" value="1"/>
</dbReference>
<dbReference type="GO" id="GO:0005524">
    <property type="term" value="F:ATP binding"/>
    <property type="evidence" value="ECO:0007669"/>
    <property type="project" value="InterPro"/>
</dbReference>
<dbReference type="InParanoid" id="S7XVJ9"/>
<evidence type="ECO:0000313" key="2">
    <source>
        <dbReference type="EMBL" id="EPR79918.1"/>
    </source>
</evidence>
<organism evidence="2 3">
    <name type="scientific">Spraguea lophii (strain 42_110)</name>
    <name type="common">Microsporidian parasite</name>
    <dbReference type="NCBI Taxonomy" id="1358809"/>
    <lineage>
        <taxon>Eukaryota</taxon>
        <taxon>Fungi</taxon>
        <taxon>Fungi incertae sedis</taxon>
        <taxon>Microsporidia</taxon>
        <taxon>Spragueidae</taxon>
        <taxon>Spraguea</taxon>
    </lineage>
</organism>